<organism evidence="1 2">
    <name type="scientific">Gimesia aquarii</name>
    <dbReference type="NCBI Taxonomy" id="2527964"/>
    <lineage>
        <taxon>Bacteria</taxon>
        <taxon>Pseudomonadati</taxon>
        <taxon>Planctomycetota</taxon>
        <taxon>Planctomycetia</taxon>
        <taxon>Planctomycetales</taxon>
        <taxon>Planctomycetaceae</taxon>
        <taxon>Gimesia</taxon>
    </lineage>
</organism>
<protein>
    <recommendedName>
        <fullName evidence="3">Glycosyl transferases group 1</fullName>
    </recommendedName>
</protein>
<dbReference type="AlphaFoldDB" id="A0A517W3U6"/>
<evidence type="ECO:0000313" key="2">
    <source>
        <dbReference type="Proteomes" id="UP000318704"/>
    </source>
</evidence>
<dbReference type="EMBL" id="CP037920">
    <property type="protein sequence ID" value="QDT99931.1"/>
    <property type="molecule type" value="Genomic_DNA"/>
</dbReference>
<accession>A0A517W3U6</accession>
<sequence length="372" mass="42787">MIITISDVTLGYGSPQIISFTKEFAECNQDDFTILQPAVPYRQIVTDHKFAEKIRTLPTREHPHSCLGRWQFFQQCKQFVQKYKPDTLIVSNYNLLPILELLEFTPPKIINLVLEDCEHLKKSFHSKVLFSRLQKLSKQIDYWIFPEQNRAINDAELFSIPYEKIFVLPNVYEAKSTFHPKPKIPKILYAGTLDLDSSVACHFTDPSVWKLPLDIYGDSQGTPKNQDKLTSALNQARCANMGLYWYGQVDAQTLDSLLSQYAFSLVFWLPKRFALLNAAPNKFFQALAYGVPVITAPHPQCKMYVERYNCGLVMKDWSKGELIRTVQLGIKLFGTSQYQDMVGGTKQAINQELNWKTQMKLLANKFRLKAHG</sequence>
<gene>
    <name evidence="1" type="ORF">V144x_54450</name>
</gene>
<evidence type="ECO:0008006" key="3">
    <source>
        <dbReference type="Google" id="ProtNLM"/>
    </source>
</evidence>
<dbReference type="KEGG" id="gaw:V144x_54450"/>
<reference evidence="1 2" key="1">
    <citation type="submission" date="2019-03" db="EMBL/GenBank/DDBJ databases">
        <title>Deep-cultivation of Planctomycetes and their phenomic and genomic characterization uncovers novel biology.</title>
        <authorList>
            <person name="Wiegand S."/>
            <person name="Jogler M."/>
            <person name="Boedeker C."/>
            <person name="Pinto D."/>
            <person name="Vollmers J."/>
            <person name="Rivas-Marin E."/>
            <person name="Kohn T."/>
            <person name="Peeters S.H."/>
            <person name="Heuer A."/>
            <person name="Rast P."/>
            <person name="Oberbeckmann S."/>
            <person name="Bunk B."/>
            <person name="Jeske O."/>
            <person name="Meyerdierks A."/>
            <person name="Storesund J.E."/>
            <person name="Kallscheuer N."/>
            <person name="Luecker S."/>
            <person name="Lage O.M."/>
            <person name="Pohl T."/>
            <person name="Merkel B.J."/>
            <person name="Hornburger P."/>
            <person name="Mueller R.-W."/>
            <person name="Bruemmer F."/>
            <person name="Labrenz M."/>
            <person name="Spormann A.M."/>
            <person name="Op den Camp H."/>
            <person name="Overmann J."/>
            <person name="Amann R."/>
            <person name="Jetten M.S.M."/>
            <person name="Mascher T."/>
            <person name="Medema M.H."/>
            <person name="Devos D.P."/>
            <person name="Kaster A.-K."/>
            <person name="Ovreas L."/>
            <person name="Rohde M."/>
            <person name="Galperin M.Y."/>
            <person name="Jogler C."/>
        </authorList>
    </citation>
    <scope>NUCLEOTIDE SEQUENCE [LARGE SCALE GENOMIC DNA]</scope>
    <source>
        <strain evidence="1 2">V144</strain>
    </source>
</reference>
<dbReference type="RefSeq" id="WP_144989860.1">
    <property type="nucleotide sequence ID" value="NZ_CP037920.1"/>
</dbReference>
<name>A0A517W3U6_9PLAN</name>
<evidence type="ECO:0000313" key="1">
    <source>
        <dbReference type="EMBL" id="QDT99931.1"/>
    </source>
</evidence>
<dbReference type="Proteomes" id="UP000318704">
    <property type="component" value="Chromosome"/>
</dbReference>
<dbReference type="Gene3D" id="3.40.50.2000">
    <property type="entry name" value="Glycogen Phosphorylase B"/>
    <property type="match status" value="1"/>
</dbReference>
<proteinExistence type="predicted"/>
<dbReference type="SUPFAM" id="SSF53756">
    <property type="entry name" value="UDP-Glycosyltransferase/glycogen phosphorylase"/>
    <property type="match status" value="1"/>
</dbReference>